<organism evidence="8 9">
    <name type="scientific">Diacronema lutheri</name>
    <name type="common">Unicellular marine alga</name>
    <name type="synonym">Monochrysis lutheri</name>
    <dbReference type="NCBI Taxonomy" id="2081491"/>
    <lineage>
        <taxon>Eukaryota</taxon>
        <taxon>Haptista</taxon>
        <taxon>Haptophyta</taxon>
        <taxon>Pavlovophyceae</taxon>
        <taxon>Pavlovales</taxon>
        <taxon>Pavlovaceae</taxon>
        <taxon>Diacronema</taxon>
    </lineage>
</organism>
<dbReference type="PANTHER" id="PTHR43317">
    <property type="entry name" value="THERMOSPERMINE SYNTHASE ACAULIS5"/>
    <property type="match status" value="1"/>
</dbReference>
<feature type="domain" description="PABS" evidence="7">
    <location>
        <begin position="1"/>
        <end position="242"/>
    </location>
</feature>
<keyword evidence="2 6" id="KW-0808">Transferase</keyword>
<evidence type="ECO:0000313" key="9">
    <source>
        <dbReference type="Proteomes" id="UP000751190"/>
    </source>
</evidence>
<keyword evidence="3 6" id="KW-0620">Polyamine biosynthesis</keyword>
<dbReference type="InterPro" id="IPR029063">
    <property type="entry name" value="SAM-dependent_MTases_sf"/>
</dbReference>
<evidence type="ECO:0000256" key="4">
    <source>
        <dbReference type="ARBA" id="ARBA00048874"/>
    </source>
</evidence>
<dbReference type="PANTHER" id="PTHR43317:SF1">
    <property type="entry name" value="THERMOSPERMINE SYNTHASE ACAULIS5"/>
    <property type="match status" value="1"/>
</dbReference>
<dbReference type="Proteomes" id="UP000751190">
    <property type="component" value="Unassembled WGS sequence"/>
</dbReference>
<dbReference type="PROSITE" id="PS51006">
    <property type="entry name" value="PABS_2"/>
    <property type="match status" value="1"/>
</dbReference>
<comment type="caution">
    <text evidence="8">The sequence shown here is derived from an EMBL/GenBank/DDBJ whole genome shotgun (WGS) entry which is preliminary data.</text>
</comment>
<dbReference type="Pfam" id="PF17284">
    <property type="entry name" value="Spermine_synt_N"/>
    <property type="match status" value="1"/>
</dbReference>
<evidence type="ECO:0000256" key="6">
    <source>
        <dbReference type="PROSITE-ProRule" id="PRU00354"/>
    </source>
</evidence>
<dbReference type="EC" id="2.5.1.79" evidence="5"/>
<dbReference type="InterPro" id="IPR030374">
    <property type="entry name" value="PABS"/>
</dbReference>
<evidence type="ECO:0000256" key="3">
    <source>
        <dbReference type="ARBA" id="ARBA00023115"/>
    </source>
</evidence>
<sequence length="333" mass="36017">MSKQIEEELEVGFRAVYRIDKILHSGSSPFQTVDIVDLAPFGRTLLIDGMIQSSQVDEFVYHESLVHPAMLLHPTGVKTVYIGGGGEGSTAREVLRHPSVTKCVMVDIDADVVSFCKMHLPENAHAFADPRLDLVIADAKGQLEAAPDGSFDLIIMDLDDPLEGGPCYQLYTKEFYATAKAKLAPDGILVTQSGQAGIKQHKSVFTPIYRTLCTVFPQVVGYTQAVYSFCDEWGWNIAFNTPREGGMMMSVAEVDARIAQRLPGSELKFLDGVSFQGLPALSKLHRANMAAEERVLSTASGTFLFMHSQGLCVAEANAASANGGADVAAKRVG</sequence>
<dbReference type="OrthoDB" id="38125at2759"/>
<evidence type="ECO:0000313" key="8">
    <source>
        <dbReference type="EMBL" id="KAG8458031.1"/>
    </source>
</evidence>
<protein>
    <recommendedName>
        <fullName evidence="5">thermospermine synthase</fullName>
        <ecNumber evidence="5">2.5.1.79</ecNumber>
    </recommendedName>
</protein>
<dbReference type="SUPFAM" id="SSF53335">
    <property type="entry name" value="S-adenosyl-L-methionine-dependent methyltransferases"/>
    <property type="match status" value="1"/>
</dbReference>
<name>A0A8J6C461_DIALT</name>
<accession>A0A8J6C461</accession>
<comment type="catalytic activity">
    <reaction evidence="4">
        <text>S-adenosyl 3-(methylsulfanyl)propylamine + spermidine = thermospermine + S-methyl-5'-thioadenosine + H(+)</text>
        <dbReference type="Rhea" id="RHEA:30515"/>
        <dbReference type="ChEBI" id="CHEBI:15378"/>
        <dbReference type="ChEBI" id="CHEBI:17509"/>
        <dbReference type="ChEBI" id="CHEBI:57443"/>
        <dbReference type="ChEBI" id="CHEBI:57834"/>
        <dbReference type="ChEBI" id="CHEBI:59903"/>
        <dbReference type="EC" id="2.5.1.79"/>
    </reaction>
</comment>
<proteinExistence type="inferred from homology"/>
<evidence type="ECO:0000259" key="7">
    <source>
        <dbReference type="PROSITE" id="PS51006"/>
    </source>
</evidence>
<dbReference type="AlphaFoldDB" id="A0A8J6C461"/>
<keyword evidence="9" id="KW-1185">Reference proteome</keyword>
<comment type="similarity">
    <text evidence="1">Belongs to the spermidine/spermine synthase family.</text>
</comment>
<dbReference type="CDD" id="cd02440">
    <property type="entry name" value="AdoMet_MTases"/>
    <property type="match status" value="1"/>
</dbReference>
<dbReference type="Pfam" id="PF01564">
    <property type="entry name" value="Spermine_synth"/>
    <property type="match status" value="1"/>
</dbReference>
<dbReference type="Gene3D" id="2.30.140.10">
    <property type="entry name" value="Spermidine synthase, tetramerisation domain"/>
    <property type="match status" value="1"/>
</dbReference>
<dbReference type="OMA" id="WIPSFGY"/>
<dbReference type="EMBL" id="JAGTXO010000058">
    <property type="protein sequence ID" value="KAG8458031.1"/>
    <property type="molecule type" value="Genomic_DNA"/>
</dbReference>
<reference evidence="8" key="1">
    <citation type="submission" date="2021-05" db="EMBL/GenBank/DDBJ databases">
        <title>The genome of the haptophyte Pavlova lutheri (Diacronema luteri, Pavlovales) - a model for lipid biosynthesis in eukaryotic algae.</title>
        <authorList>
            <person name="Hulatt C.J."/>
            <person name="Posewitz M.C."/>
        </authorList>
    </citation>
    <scope>NUCLEOTIDE SEQUENCE</scope>
    <source>
        <strain evidence="8">NIVA-4/92</strain>
    </source>
</reference>
<feature type="active site" description="Proton acceptor" evidence="6">
    <location>
        <position position="157"/>
    </location>
</feature>
<dbReference type="GO" id="GO:0010487">
    <property type="term" value="F:thermospermine synthase activity"/>
    <property type="evidence" value="ECO:0007669"/>
    <property type="project" value="UniProtKB-EC"/>
</dbReference>
<dbReference type="InterPro" id="IPR037163">
    <property type="entry name" value="Spermidine_synt_N_sf"/>
</dbReference>
<evidence type="ECO:0000256" key="1">
    <source>
        <dbReference type="ARBA" id="ARBA00007867"/>
    </source>
</evidence>
<dbReference type="FunFam" id="3.40.50.150:FF:000088">
    <property type="entry name" value="Polyamine aminopropyltransferase"/>
    <property type="match status" value="1"/>
</dbReference>
<dbReference type="InterPro" id="IPR001045">
    <property type="entry name" value="Spermi_synthase"/>
</dbReference>
<evidence type="ECO:0000256" key="2">
    <source>
        <dbReference type="ARBA" id="ARBA00022679"/>
    </source>
</evidence>
<gene>
    <name evidence="8" type="ORF">KFE25_007238</name>
</gene>
<dbReference type="HAMAP" id="MF_00198">
    <property type="entry name" value="Spermidine_synth"/>
    <property type="match status" value="1"/>
</dbReference>
<dbReference type="GO" id="GO:0006596">
    <property type="term" value="P:polyamine biosynthetic process"/>
    <property type="evidence" value="ECO:0007669"/>
    <property type="project" value="UniProtKB-UniRule"/>
</dbReference>
<dbReference type="Gene3D" id="3.40.50.150">
    <property type="entry name" value="Vaccinia Virus protein VP39"/>
    <property type="match status" value="1"/>
</dbReference>
<evidence type="ECO:0000256" key="5">
    <source>
        <dbReference type="ARBA" id="ARBA00049721"/>
    </source>
</evidence>
<dbReference type="InterPro" id="IPR035246">
    <property type="entry name" value="Spermidine_synt_N"/>
</dbReference>